<feature type="binding site" evidence="3">
    <location>
        <begin position="16"/>
        <end position="21"/>
    </location>
    <ligand>
        <name>GTP</name>
        <dbReference type="ChEBI" id="CHEBI:37565"/>
    </ligand>
</feature>
<keyword evidence="3" id="KW-0378">Hydrolase</keyword>
<protein>
    <recommendedName>
        <fullName evidence="3">Large ribosomal subunit assembly factor BipA</fullName>
        <ecNumber evidence="3">3.6.5.-</ecNumber>
    </recommendedName>
    <alternativeName>
        <fullName evidence="3">GTP-binding protein BipA</fullName>
    </alternativeName>
</protein>
<reference evidence="5 6" key="1">
    <citation type="submission" date="2024-09" db="EMBL/GenBank/DDBJ databases">
        <authorList>
            <person name="Sun Q."/>
            <person name="Mori K."/>
        </authorList>
    </citation>
    <scope>NUCLEOTIDE SEQUENCE [LARGE SCALE GENOMIC DNA]</scope>
    <source>
        <strain evidence="5 6">KCTC 23076</strain>
    </source>
</reference>
<keyword evidence="1 3" id="KW-0547">Nucleotide-binding</keyword>
<dbReference type="Gene3D" id="3.30.70.870">
    <property type="entry name" value="Elongation Factor G (Translational Gtpase), domain 3"/>
    <property type="match status" value="1"/>
</dbReference>
<proteinExistence type="inferred from homology"/>
<dbReference type="InterPro" id="IPR047042">
    <property type="entry name" value="BipA_II"/>
</dbReference>
<keyword evidence="3" id="KW-0699">rRNA-binding</keyword>
<dbReference type="Gene3D" id="3.30.70.240">
    <property type="match status" value="1"/>
</dbReference>
<dbReference type="Pfam" id="PF00009">
    <property type="entry name" value="GTP_EFTU"/>
    <property type="match status" value="1"/>
</dbReference>
<evidence type="ECO:0000313" key="5">
    <source>
        <dbReference type="EMBL" id="MFC0677287.1"/>
    </source>
</evidence>
<dbReference type="InterPro" id="IPR006298">
    <property type="entry name" value="BipA"/>
</dbReference>
<evidence type="ECO:0000259" key="4">
    <source>
        <dbReference type="PROSITE" id="PS51722"/>
    </source>
</evidence>
<dbReference type="InterPro" id="IPR009000">
    <property type="entry name" value="Transl_B-barrel_sf"/>
</dbReference>
<evidence type="ECO:0000313" key="6">
    <source>
        <dbReference type="Proteomes" id="UP001589896"/>
    </source>
</evidence>
<dbReference type="InterPro" id="IPR035651">
    <property type="entry name" value="BipA_V"/>
</dbReference>
<dbReference type="Gene3D" id="2.40.50.250">
    <property type="entry name" value="bipa protein"/>
    <property type="match status" value="1"/>
</dbReference>
<organism evidence="5 6">
    <name type="scientific">Lysobacter korlensis</name>
    <dbReference type="NCBI Taxonomy" id="553636"/>
    <lineage>
        <taxon>Bacteria</taxon>
        <taxon>Pseudomonadati</taxon>
        <taxon>Pseudomonadota</taxon>
        <taxon>Gammaproteobacteria</taxon>
        <taxon>Lysobacterales</taxon>
        <taxon>Lysobacteraceae</taxon>
        <taxon>Lysobacter</taxon>
    </lineage>
</organism>
<comment type="catalytic activity">
    <reaction evidence="3">
        <text>GTP + H2O = GDP + phosphate + H(+)</text>
        <dbReference type="Rhea" id="RHEA:19669"/>
        <dbReference type="ChEBI" id="CHEBI:15377"/>
        <dbReference type="ChEBI" id="CHEBI:15378"/>
        <dbReference type="ChEBI" id="CHEBI:37565"/>
        <dbReference type="ChEBI" id="CHEBI:43474"/>
        <dbReference type="ChEBI" id="CHEBI:58189"/>
    </reaction>
</comment>
<keyword evidence="2 3" id="KW-0342">GTP-binding</keyword>
<dbReference type="InterPro" id="IPR000640">
    <property type="entry name" value="EFG_V-like"/>
</dbReference>
<dbReference type="InterPro" id="IPR035647">
    <property type="entry name" value="EFG_III/V"/>
</dbReference>
<dbReference type="Pfam" id="PF00679">
    <property type="entry name" value="EFG_C"/>
    <property type="match status" value="1"/>
</dbReference>
<dbReference type="InterPro" id="IPR047041">
    <property type="entry name" value="BipA_GTP-bd_dom"/>
</dbReference>
<dbReference type="CDD" id="cd01891">
    <property type="entry name" value="TypA_BipA"/>
    <property type="match status" value="1"/>
</dbReference>
<comment type="subcellular location">
    <subcellularLocation>
        <location evidence="3">Cytoplasm</location>
    </subcellularLocation>
    <text evidence="3">Binds to ribosomes.</text>
</comment>
<keyword evidence="3" id="KW-0820">tRNA-binding</keyword>
<dbReference type="Proteomes" id="UP001589896">
    <property type="component" value="Unassembled WGS sequence"/>
</dbReference>
<dbReference type="InterPro" id="IPR048876">
    <property type="entry name" value="BipA_C"/>
</dbReference>
<dbReference type="InterPro" id="IPR005225">
    <property type="entry name" value="Small_GTP-bd"/>
</dbReference>
<comment type="similarity">
    <text evidence="3">Belongs to the TRAFAC class translation factor GTPase superfamily. Classic translation factor GTPase family. BipA subfamily.</text>
</comment>
<dbReference type="InterPro" id="IPR000795">
    <property type="entry name" value="T_Tr_GTP-bd_dom"/>
</dbReference>
<dbReference type="RefSeq" id="WP_386665557.1">
    <property type="nucleotide sequence ID" value="NZ_JBHLTG010000001.1"/>
</dbReference>
<dbReference type="SUPFAM" id="SSF52540">
    <property type="entry name" value="P-loop containing nucleoside triphosphate hydrolases"/>
    <property type="match status" value="1"/>
</dbReference>
<dbReference type="EC" id="3.6.5.-" evidence="3"/>
<evidence type="ECO:0000256" key="3">
    <source>
        <dbReference type="HAMAP-Rule" id="MF_00849"/>
    </source>
</evidence>
<dbReference type="InterPro" id="IPR031157">
    <property type="entry name" value="G_TR_CS"/>
</dbReference>
<comment type="function">
    <text evidence="3">A 50S ribosomal subunit assembly protein with GTPase activity, required for 50S subunit assembly at low temperatures, may also play a role in translation. Binds GTP and analogs. Binds the 70S ribosome between the 30S and 50S subunits, in a similar position as ribosome-bound EF-G; it contacts a number of ribosomal proteins, both rRNAs and the A-site tRNA.</text>
</comment>
<dbReference type="InterPro" id="IPR042116">
    <property type="entry name" value="TypA/BipA_C"/>
</dbReference>
<name>A0ABV6RJX9_9GAMM</name>
<dbReference type="PROSITE" id="PS00301">
    <property type="entry name" value="G_TR_1"/>
    <property type="match status" value="1"/>
</dbReference>
<dbReference type="NCBIfam" id="TIGR01394">
    <property type="entry name" value="TypA_BipA"/>
    <property type="match status" value="1"/>
</dbReference>
<dbReference type="SUPFAM" id="SSF50447">
    <property type="entry name" value="Translation proteins"/>
    <property type="match status" value="1"/>
</dbReference>
<comment type="subunit">
    <text evidence="3">Monomer.</text>
</comment>
<dbReference type="CDD" id="cd03691">
    <property type="entry name" value="BipA_TypA_II"/>
    <property type="match status" value="1"/>
</dbReference>
<dbReference type="CDD" id="cd03710">
    <property type="entry name" value="BipA_TypA_C"/>
    <property type="match status" value="1"/>
</dbReference>
<dbReference type="SUPFAM" id="SSF54980">
    <property type="entry name" value="EF-G C-terminal domain-like"/>
    <property type="match status" value="2"/>
</dbReference>
<feature type="binding site" evidence="3">
    <location>
        <begin position="129"/>
        <end position="132"/>
    </location>
    <ligand>
        <name>GTP</name>
        <dbReference type="ChEBI" id="CHEBI:37565"/>
    </ligand>
</feature>
<dbReference type="CDD" id="cd16263">
    <property type="entry name" value="BipA_III"/>
    <property type="match status" value="1"/>
</dbReference>
<dbReference type="InterPro" id="IPR004161">
    <property type="entry name" value="EFTu-like_2"/>
</dbReference>
<dbReference type="PRINTS" id="PR00315">
    <property type="entry name" value="ELONGATNFCT"/>
</dbReference>
<keyword evidence="3" id="KW-0694">RNA-binding</keyword>
<dbReference type="InterPro" id="IPR027417">
    <property type="entry name" value="P-loop_NTPase"/>
</dbReference>
<accession>A0ABV6RJX9</accession>
<dbReference type="NCBIfam" id="TIGR00231">
    <property type="entry name" value="small_GTP"/>
    <property type="match status" value="1"/>
</dbReference>
<feature type="domain" description="Tr-type G" evidence="4">
    <location>
        <begin position="4"/>
        <end position="199"/>
    </location>
</feature>
<evidence type="ECO:0000256" key="1">
    <source>
        <dbReference type="ARBA" id="ARBA00022741"/>
    </source>
</evidence>
<dbReference type="HAMAP" id="MF_00849">
    <property type="entry name" value="BipA"/>
    <property type="match status" value="1"/>
</dbReference>
<dbReference type="PROSITE" id="PS51722">
    <property type="entry name" value="G_TR_2"/>
    <property type="match status" value="1"/>
</dbReference>
<dbReference type="PANTHER" id="PTHR42908:SF8">
    <property type="entry name" value="TR-TYPE G DOMAIN-CONTAINING PROTEIN"/>
    <property type="match status" value="1"/>
</dbReference>
<dbReference type="EMBL" id="JBHLTG010000001">
    <property type="protein sequence ID" value="MFC0677287.1"/>
    <property type="molecule type" value="Genomic_DNA"/>
</dbReference>
<dbReference type="InterPro" id="IPR047043">
    <property type="entry name" value="BipA_III"/>
</dbReference>
<dbReference type="SMART" id="SM00838">
    <property type="entry name" value="EFG_C"/>
    <property type="match status" value="1"/>
</dbReference>
<dbReference type="Pfam" id="PF21018">
    <property type="entry name" value="BipA_C"/>
    <property type="match status" value="1"/>
</dbReference>
<sequence length="609" mass="67457">MSIERLRNIAIVAHVDHGKTTLVDCLLKQSGTLNERTVLAERVMDSNDQEKERGITILSKNTAITWQGNRINIVDTPGHADFGGEVERVLSMVDSVLILVDAMDGPMPQTRFVTQKAFAMGFKPIVVVNKIDRPGARPDWVIDQVFDLFDKLGATNEQLDFPIVYASALHGYASLDDSARSGDMTPLYEAIMKHVAPPQVDPDGPFQMRISQLDYNNFVGLIGVGRIQRGKVRTNMPVSVIDREGKKRQGKVLQVLGFMGLERIEVAEAEAGDIIAISGVQDLSISDTVCALDAPEALPALTVDEPTISMTFQVNNSPFAGHKELSGGKFLTSRQLRERLERETLHNVALKVEEGSDPDKFLVSGRGELHLSVLIENMRREGYELAVSRPEVIIKEIDGQLMEPVEQLVVDIEEQHQGGVMEKLGIRKGQLKNMESDGKGRVRLDYMIPARGLIGFQNEFRTLTQGSGLLFHVFDHYGPKEQGAIAKRQNGVMIANAPGMTPAYSLGPLEERGRLFAAEGDQVYEGQLIGIHSKDNDLTVNAIKTKPLTNMRASGKDENIKLTPAIKYTLEQALDFIEDDELVEVTPKEIRLRKKFLSESDRKRASRAA</sequence>
<comment type="caution">
    <text evidence="5">The sequence shown here is derived from an EMBL/GenBank/DDBJ whole genome shotgun (WGS) entry which is preliminary data.</text>
</comment>
<dbReference type="PANTHER" id="PTHR42908">
    <property type="entry name" value="TRANSLATION ELONGATION FACTOR-RELATED"/>
    <property type="match status" value="1"/>
</dbReference>
<gene>
    <name evidence="5" type="primary">typA</name>
    <name evidence="3" type="synonym">bipA</name>
    <name evidence="5" type="ORF">ACFFGH_05400</name>
</gene>
<dbReference type="Gene3D" id="3.40.50.300">
    <property type="entry name" value="P-loop containing nucleotide triphosphate hydrolases"/>
    <property type="match status" value="1"/>
</dbReference>
<evidence type="ECO:0000256" key="2">
    <source>
        <dbReference type="ARBA" id="ARBA00023134"/>
    </source>
</evidence>
<keyword evidence="3" id="KW-0690">Ribosome biogenesis</keyword>
<keyword evidence="6" id="KW-1185">Reference proteome</keyword>
<dbReference type="Gene3D" id="2.40.30.10">
    <property type="entry name" value="Translation factors"/>
    <property type="match status" value="1"/>
</dbReference>
<keyword evidence="3" id="KW-0963">Cytoplasm</keyword>
<dbReference type="Pfam" id="PF03144">
    <property type="entry name" value="GTP_EFTU_D2"/>
    <property type="match status" value="1"/>
</dbReference>